<keyword evidence="15" id="KW-0067">ATP-binding</keyword>
<dbReference type="Ensembl" id="ENSSHAT00000030999.1">
    <property type="protein sequence ID" value="ENSSHAP00000033204.1"/>
    <property type="gene ID" value="ENSSHAG00000004992.2"/>
</dbReference>
<dbReference type="GO" id="GO:0098794">
    <property type="term" value="C:postsynapse"/>
    <property type="evidence" value="ECO:0007669"/>
    <property type="project" value="GOC"/>
</dbReference>
<evidence type="ECO:0000256" key="1">
    <source>
        <dbReference type="ARBA" id="ARBA00004651"/>
    </source>
</evidence>
<evidence type="ECO:0000256" key="6">
    <source>
        <dbReference type="ARBA" id="ARBA00022989"/>
    </source>
</evidence>
<dbReference type="Gene3D" id="2.60.490.10">
    <property type="entry name" value="atp-gated p2x4 ion channel domain"/>
    <property type="match status" value="1"/>
</dbReference>
<dbReference type="NCBIfam" id="TIGR00863">
    <property type="entry name" value="P2X"/>
    <property type="match status" value="1"/>
</dbReference>
<evidence type="ECO:0000256" key="8">
    <source>
        <dbReference type="ARBA" id="ARBA00023136"/>
    </source>
</evidence>
<keyword evidence="12 17" id="KW-0407">Ion channel</keyword>
<keyword evidence="8 14" id="KW-0472">Membrane</keyword>
<evidence type="ECO:0000256" key="17">
    <source>
        <dbReference type="RuleBase" id="RU000681"/>
    </source>
</evidence>
<feature type="region of interest" description="Disordered" evidence="18">
    <location>
        <begin position="1"/>
        <end position="43"/>
    </location>
</feature>
<dbReference type="GO" id="GO:0005886">
    <property type="term" value="C:plasma membrane"/>
    <property type="evidence" value="ECO:0007669"/>
    <property type="project" value="UniProtKB-SubCell"/>
</dbReference>
<feature type="binding site" evidence="15">
    <location>
        <begin position="112"/>
        <end position="114"/>
    </location>
    <ligand>
        <name>ATP</name>
        <dbReference type="ChEBI" id="CHEBI:30616"/>
        <note>ligand shared between two neighboring subunits of the homotrimer</note>
    </ligand>
</feature>
<reference evidence="19" key="2">
    <citation type="submission" date="2025-08" db="UniProtKB">
        <authorList>
            <consortium name="Ensembl"/>
        </authorList>
    </citation>
    <scope>IDENTIFICATION</scope>
</reference>
<feature type="disulfide bond" evidence="16">
    <location>
        <begin position="263"/>
        <end position="272"/>
    </location>
</feature>
<keyword evidence="17" id="KW-0675">Receptor</keyword>
<dbReference type="GO" id="GO:0033198">
    <property type="term" value="P:response to ATP"/>
    <property type="evidence" value="ECO:0007669"/>
    <property type="project" value="InterPro"/>
</dbReference>
<evidence type="ECO:0000313" key="19">
    <source>
        <dbReference type="Ensembl" id="ENSSHAP00000033204.1"/>
    </source>
</evidence>
<keyword evidence="11 14" id="KW-1071">Ligand-gated ion channel</keyword>
<protein>
    <recommendedName>
        <fullName evidence="14 17">P2X purinoceptor</fullName>
    </recommendedName>
    <alternativeName>
        <fullName evidence="14">P2X purinoceptor 5</fullName>
    </alternativeName>
</protein>
<evidence type="ECO:0000256" key="16">
    <source>
        <dbReference type="PIRSR" id="PIRSR005713-2"/>
    </source>
</evidence>
<keyword evidence="20" id="KW-1185">Reference proteome</keyword>
<dbReference type="PRINTS" id="PR01307">
    <property type="entry name" value="P2XRECEPTOR"/>
</dbReference>
<evidence type="ECO:0000256" key="12">
    <source>
        <dbReference type="ARBA" id="ARBA00023303"/>
    </source>
</evidence>
<evidence type="ECO:0000256" key="4">
    <source>
        <dbReference type="ARBA" id="ARBA00022475"/>
    </source>
</evidence>
<feature type="binding site" evidence="15">
    <location>
        <position position="357"/>
    </location>
    <ligand>
        <name>ATP</name>
        <dbReference type="ChEBI" id="CHEBI:30616"/>
        <note>ligand shared between two neighboring subunits of the homotrimer</note>
    </ligand>
</feature>
<dbReference type="InterPro" id="IPR003048">
    <property type="entry name" value="P2X5_purnocptor"/>
</dbReference>
<keyword evidence="9 16" id="KW-1015">Disulfide bond</keyword>
<evidence type="ECO:0000256" key="2">
    <source>
        <dbReference type="ARBA" id="ARBA00009848"/>
    </source>
</evidence>
<evidence type="ECO:0000256" key="11">
    <source>
        <dbReference type="ARBA" id="ARBA00023286"/>
    </source>
</evidence>
<reference evidence="19" key="3">
    <citation type="submission" date="2025-09" db="UniProtKB">
        <authorList>
            <consortium name="Ensembl"/>
        </authorList>
    </citation>
    <scope>IDENTIFICATION</scope>
</reference>
<feature type="disulfide bond" evidence="16">
    <location>
        <begin position="178"/>
        <end position="206"/>
    </location>
</feature>
<feature type="binding site" evidence="15">
    <location>
        <position position="232"/>
    </location>
    <ligand>
        <name>ATP</name>
        <dbReference type="ChEBI" id="CHEBI:30616"/>
        <note>ligand shared between two neighboring subunits of the homotrimer</note>
    </ligand>
</feature>
<keyword evidence="15" id="KW-0547">Nucleotide-binding</keyword>
<evidence type="ECO:0000256" key="15">
    <source>
        <dbReference type="PIRSR" id="PIRSR005713-1"/>
    </source>
</evidence>
<dbReference type="InterPro" id="IPR059116">
    <property type="entry name" value="P2X_receptor"/>
</dbReference>
<evidence type="ECO:0000256" key="14">
    <source>
        <dbReference type="PIRNR" id="PIRNR005713"/>
    </source>
</evidence>
<dbReference type="Proteomes" id="UP000007648">
    <property type="component" value="Unassembled WGS sequence"/>
</dbReference>
<organism evidence="19 20">
    <name type="scientific">Sarcophilus harrisii</name>
    <name type="common">Tasmanian devil</name>
    <name type="synonym">Sarcophilus laniarius</name>
    <dbReference type="NCBI Taxonomy" id="9305"/>
    <lineage>
        <taxon>Eukaryota</taxon>
        <taxon>Metazoa</taxon>
        <taxon>Chordata</taxon>
        <taxon>Craniata</taxon>
        <taxon>Vertebrata</taxon>
        <taxon>Euteleostomi</taxon>
        <taxon>Mammalia</taxon>
        <taxon>Metatheria</taxon>
        <taxon>Dasyuromorphia</taxon>
        <taxon>Dasyuridae</taxon>
        <taxon>Sarcophilus</taxon>
    </lineage>
</organism>
<gene>
    <name evidence="19" type="primary">P2RX5</name>
</gene>
<feature type="binding site" evidence="15">
    <location>
        <begin position="337"/>
        <end position="339"/>
    </location>
    <ligand>
        <name>ATP</name>
        <dbReference type="ChEBI" id="CHEBI:30616"/>
        <note>ligand shared between two neighboring subunits of the homotrimer</note>
    </ligand>
</feature>
<dbReference type="PANTHER" id="PTHR10125:SF12">
    <property type="entry name" value="P2X PURINOCEPTOR 5"/>
    <property type="match status" value="1"/>
</dbReference>
<evidence type="ECO:0000256" key="18">
    <source>
        <dbReference type="SAM" id="MobiDB-lite"/>
    </source>
</evidence>
<comment type="similarity">
    <text evidence="2 14 17">Belongs to the P2X receptor family.</text>
</comment>
<evidence type="ECO:0000313" key="20">
    <source>
        <dbReference type="Proteomes" id="UP000007648"/>
    </source>
</evidence>
<keyword evidence="10" id="KW-0325">Glycoprotein</keyword>
<dbReference type="PROSITE" id="PS01212">
    <property type="entry name" value="P2X_RECEPTOR"/>
    <property type="match status" value="1"/>
</dbReference>
<sequence>MDEQKWGTKCPRPLRRRSLPRSPAASGPAPSGAEPPEAGSALRPGVMDCRSRCLSIFDYKTEKFVIAKNKKVGLLYRLLQLGVLGYLLGWVFLVKKGYQAVDTTIQSSVITKVKGVAFTNTSELKEHLWDVADYVIPSQGENVFFVVTHMIVTPHQRQTTCAESPHVPGARCSQDSDCSKGEAADTGNGVMTGKCLLGGGNGSGTCEIFAWCPVEKPTKPTKPLLGKAEDFTVYIKNSICFPKFNFSKTNVLHSENPNFLKFCRFSSKTPYCPVFRLGTIVSYTGNDFRKMAMEGGVIGIEIEWNCDLDQAPSACRPHYSFRRLDKFTEPSATAGYNFRFAKYYHDVDGVEFRTLMKVYGIRFDVLVSGKGAFFCDFVLLYLIKKSHFYRDKKYEQIRMSSQKFLSRHLVNGEQDSGHTAGQGPSGPANRS</sequence>
<dbReference type="AlphaFoldDB" id="A0A7N4P4W4"/>
<comment type="subunit">
    <text evidence="14">Functional P2XRs are organized as homomeric and heteromeric trimers. Homotrimer. Forms heterotrimer with P2RX1.</text>
</comment>
<accession>A0A7N4P4W4</accession>
<keyword evidence="6 17" id="KW-1133">Transmembrane helix</keyword>
<keyword evidence="7 14" id="KW-0406">Ion transport</keyword>
<dbReference type="Gene3D" id="1.10.287.940">
    <property type="entry name" value="atp-gated p2x4 ion channel"/>
    <property type="match status" value="1"/>
</dbReference>
<dbReference type="GO" id="GO:0070588">
    <property type="term" value="P:calcium ion transmembrane transport"/>
    <property type="evidence" value="ECO:0007669"/>
    <property type="project" value="TreeGrafter"/>
</dbReference>
<feature type="transmembrane region" description="Helical" evidence="17">
    <location>
        <begin position="365"/>
        <end position="383"/>
    </location>
</feature>
<dbReference type="InterPro" id="IPR001429">
    <property type="entry name" value="P2X_purnocptor"/>
</dbReference>
<evidence type="ECO:0000256" key="10">
    <source>
        <dbReference type="ARBA" id="ARBA00023180"/>
    </source>
</evidence>
<feature type="transmembrane region" description="Helical" evidence="17">
    <location>
        <begin position="74"/>
        <end position="93"/>
    </location>
</feature>
<keyword evidence="3 14" id="KW-0813">Transport</keyword>
<feature type="compositionally biased region" description="Low complexity" evidence="18">
    <location>
        <begin position="20"/>
        <end position="41"/>
    </location>
</feature>
<reference evidence="19 20" key="1">
    <citation type="journal article" date="2011" name="Proc. Natl. Acad. Sci. U.S.A.">
        <title>Genetic diversity and population structure of the endangered marsupial Sarcophilus harrisii (Tasmanian devil).</title>
        <authorList>
            <person name="Miller W."/>
            <person name="Hayes V.M."/>
            <person name="Ratan A."/>
            <person name="Petersen D.C."/>
            <person name="Wittekindt N.E."/>
            <person name="Miller J."/>
            <person name="Walenz B."/>
            <person name="Knight J."/>
            <person name="Qi J."/>
            <person name="Zhao F."/>
            <person name="Wang Q."/>
            <person name="Bedoya-Reina O.C."/>
            <person name="Katiyar N."/>
            <person name="Tomsho L.P."/>
            <person name="Kasson L.M."/>
            <person name="Hardie R.A."/>
            <person name="Woodbridge P."/>
            <person name="Tindall E.A."/>
            <person name="Bertelsen M.F."/>
            <person name="Dixon D."/>
            <person name="Pyecroft S."/>
            <person name="Helgen K.M."/>
            <person name="Lesk A.M."/>
            <person name="Pringle T.H."/>
            <person name="Patterson N."/>
            <person name="Zhang Y."/>
            <person name="Kreiss A."/>
            <person name="Woods G.M."/>
            <person name="Jones M.E."/>
            <person name="Schuster S.C."/>
        </authorList>
    </citation>
    <scope>NUCLEOTIDE SEQUENCE [LARGE SCALE GENOMIC DNA]</scope>
</reference>
<dbReference type="GO" id="GO:0001614">
    <property type="term" value="F:purinergic nucleotide receptor activity"/>
    <property type="evidence" value="ECO:0007669"/>
    <property type="project" value="UniProtKB-UniRule"/>
</dbReference>
<dbReference type="FunFam" id="2.60.490.10:FF:000001">
    <property type="entry name" value="P2X purinoceptor"/>
    <property type="match status" value="1"/>
</dbReference>
<dbReference type="GO" id="GO:0004931">
    <property type="term" value="F:extracellularly ATP-gated monoatomic cation channel activity"/>
    <property type="evidence" value="ECO:0007669"/>
    <property type="project" value="UniProtKB-UniRule"/>
</dbReference>
<dbReference type="PANTHER" id="PTHR10125">
    <property type="entry name" value="P2X PURINOCEPTOR"/>
    <property type="match status" value="1"/>
</dbReference>
<evidence type="ECO:0000256" key="13">
    <source>
        <dbReference type="ARBA" id="ARBA00036634"/>
    </source>
</evidence>
<feature type="disulfide bond" evidence="16">
    <location>
        <begin position="306"/>
        <end position="315"/>
    </location>
</feature>
<evidence type="ECO:0000256" key="9">
    <source>
        <dbReference type="ARBA" id="ARBA00023157"/>
    </source>
</evidence>
<dbReference type="InterPro" id="IPR027309">
    <property type="entry name" value="P2X_extracellular_dom_sf"/>
</dbReference>
<feature type="disulfide bond" evidence="16">
    <location>
        <begin position="161"/>
        <end position="212"/>
    </location>
</feature>
<dbReference type="PIRSF" id="PIRSF005713">
    <property type="entry name" value="P2X_purinoceptor"/>
    <property type="match status" value="1"/>
</dbReference>
<name>A0A7N4P4W4_SARHA</name>
<comment type="catalytic activity">
    <reaction evidence="13">
        <text>Ca(2+)(in) = Ca(2+)(out)</text>
        <dbReference type="Rhea" id="RHEA:29671"/>
        <dbReference type="ChEBI" id="CHEBI:29108"/>
    </reaction>
</comment>
<feature type="disulfide bond" evidence="16">
    <location>
        <begin position="172"/>
        <end position="195"/>
    </location>
</feature>
<dbReference type="InterPro" id="IPR053792">
    <property type="entry name" value="P2X_RECEPTOR_CS"/>
</dbReference>
<dbReference type="Pfam" id="PF00864">
    <property type="entry name" value="P2X_receptor"/>
    <property type="match status" value="1"/>
</dbReference>
<comment type="function">
    <text evidence="17">Receptor for ATP that acts as a ligand-gated ion channel.</text>
</comment>
<keyword evidence="5 17" id="KW-0812">Transmembrane</keyword>
<evidence type="ECO:0000256" key="5">
    <source>
        <dbReference type="ARBA" id="ARBA00022692"/>
    </source>
</evidence>
<evidence type="ECO:0000256" key="7">
    <source>
        <dbReference type="ARBA" id="ARBA00023065"/>
    </source>
</evidence>
<proteinExistence type="inferred from homology"/>
<dbReference type="PRINTS" id="PR01312">
    <property type="entry name" value="P2X5RECEPTOR"/>
</dbReference>
<evidence type="ECO:0000256" key="3">
    <source>
        <dbReference type="ARBA" id="ARBA00022448"/>
    </source>
</evidence>
<dbReference type="GO" id="GO:0005524">
    <property type="term" value="F:ATP binding"/>
    <property type="evidence" value="ECO:0007669"/>
    <property type="project" value="UniProtKB-UniRule"/>
</dbReference>
<comment type="subcellular location">
    <subcellularLocation>
        <location evidence="1">Cell membrane</location>
        <topology evidence="1">Multi-pass membrane protein</topology>
    </subcellularLocation>
    <subcellularLocation>
        <location evidence="17">Membrane</location>
        <topology evidence="17">Multi-pass membrane protein</topology>
    </subcellularLocation>
</comment>
<dbReference type="GeneTree" id="ENSGT01020000230351"/>
<keyword evidence="4" id="KW-1003">Cell membrane</keyword>